<evidence type="ECO:0008006" key="3">
    <source>
        <dbReference type="Google" id="ProtNLM"/>
    </source>
</evidence>
<dbReference type="EMBL" id="JBHSMA010000006">
    <property type="protein sequence ID" value="MFC5411343.1"/>
    <property type="molecule type" value="Genomic_DNA"/>
</dbReference>
<evidence type="ECO:0000313" key="2">
    <source>
        <dbReference type="Proteomes" id="UP001596106"/>
    </source>
</evidence>
<comment type="caution">
    <text evidence="1">The sequence shown here is derived from an EMBL/GenBank/DDBJ whole genome shotgun (WGS) entry which is preliminary data.</text>
</comment>
<protein>
    <recommendedName>
        <fullName evidence="3">AMP-activated protein kinase glycogen-binding domain-containing protein</fullName>
    </recommendedName>
</protein>
<gene>
    <name evidence="1" type="ORF">ACFPMF_18620</name>
</gene>
<accession>A0ABW0ICX9</accession>
<dbReference type="RefSeq" id="WP_379848149.1">
    <property type="nucleotide sequence ID" value="NZ_JBHSMA010000006.1"/>
</dbReference>
<proteinExistence type="predicted"/>
<dbReference type="SUPFAM" id="SSF49452">
    <property type="entry name" value="Starch-binding domain-like"/>
    <property type="match status" value="1"/>
</dbReference>
<name>A0ABW0ICX9_9BACT</name>
<dbReference type="Proteomes" id="UP001596106">
    <property type="component" value="Unassembled WGS sequence"/>
</dbReference>
<sequence length="95" mass="10977">MPPIRLELTTPVDDDRPVYVAGPFCQWQPDVERFRLQQNAAGRFFIELPADLTLPLEYKYTRGSWESVELTGAGESVPNRIIRRKTGLHRDEVLH</sequence>
<reference evidence="2" key="1">
    <citation type="journal article" date="2019" name="Int. J. Syst. Evol. Microbiol.">
        <title>The Global Catalogue of Microorganisms (GCM) 10K type strain sequencing project: providing services to taxonomists for standard genome sequencing and annotation.</title>
        <authorList>
            <consortium name="The Broad Institute Genomics Platform"/>
            <consortium name="The Broad Institute Genome Sequencing Center for Infectious Disease"/>
            <person name="Wu L."/>
            <person name="Ma J."/>
        </authorList>
    </citation>
    <scope>NUCLEOTIDE SEQUENCE [LARGE SCALE GENOMIC DNA]</scope>
    <source>
        <strain evidence="2">CCUG 55250</strain>
    </source>
</reference>
<dbReference type="InterPro" id="IPR013784">
    <property type="entry name" value="Carb-bd-like_fold"/>
</dbReference>
<evidence type="ECO:0000313" key="1">
    <source>
        <dbReference type="EMBL" id="MFC5411343.1"/>
    </source>
</evidence>
<organism evidence="1 2">
    <name type="scientific">Larkinella bovis</name>
    <dbReference type="NCBI Taxonomy" id="683041"/>
    <lineage>
        <taxon>Bacteria</taxon>
        <taxon>Pseudomonadati</taxon>
        <taxon>Bacteroidota</taxon>
        <taxon>Cytophagia</taxon>
        <taxon>Cytophagales</taxon>
        <taxon>Spirosomataceae</taxon>
        <taxon>Larkinella</taxon>
    </lineage>
</organism>
<keyword evidence="2" id="KW-1185">Reference proteome</keyword>